<accession>A0ABY8FZJ6</accession>
<evidence type="ECO:0000313" key="3">
    <source>
        <dbReference type="Proteomes" id="UP001215216"/>
    </source>
</evidence>
<sequence>MSSRPRRPAQLEPEQIERIEGESDTAYNSELAHTTAQAIVPLEGVFREDDPEVRNRIISMVATEGVDVVAESWVRSPDDSLPGVLWRGFLLSEWIRRYPQAVEDRLAAAIKATSREAKVDPRQVRLQWTEVFKGAYSGDFGKVLADSAHLTSVLGEVEPTWITNDAHPLATEVTLRTTAMTATSREFLHAAQLYRNGELH</sequence>
<gene>
    <name evidence="2" type="ORF">P7079_07150</name>
</gene>
<reference evidence="2 3" key="1">
    <citation type="submission" date="2023-03" db="EMBL/GenBank/DDBJ databases">
        <title>Complete genome of Arcanobacterium canis strain DSM 25104 isolated in 2010 from a canine otitis externa in Germany.</title>
        <authorList>
            <person name="Borowiak M."/>
            <person name="Kreitlow A."/>
            <person name="Malorny B."/>
            <person name="Laemmler C."/>
            <person name="Prenger-Berninghoff E."/>
            <person name="Ploetz M."/>
            <person name="Abdulmawjood A."/>
        </authorList>
    </citation>
    <scope>NUCLEOTIDE SEQUENCE [LARGE SCALE GENOMIC DNA]</scope>
    <source>
        <strain evidence="2 3">DSM 25104</strain>
    </source>
</reference>
<dbReference type="RefSeq" id="WP_278012590.1">
    <property type="nucleotide sequence ID" value="NZ_CP121208.1"/>
</dbReference>
<evidence type="ECO:0000313" key="2">
    <source>
        <dbReference type="EMBL" id="WFM83165.1"/>
    </source>
</evidence>
<dbReference type="EMBL" id="CP121208">
    <property type="protein sequence ID" value="WFM83165.1"/>
    <property type="molecule type" value="Genomic_DNA"/>
</dbReference>
<organism evidence="2 3">
    <name type="scientific">Arcanobacterium canis</name>
    <dbReference type="NCBI Taxonomy" id="999183"/>
    <lineage>
        <taxon>Bacteria</taxon>
        <taxon>Bacillati</taxon>
        <taxon>Actinomycetota</taxon>
        <taxon>Actinomycetes</taxon>
        <taxon>Actinomycetales</taxon>
        <taxon>Actinomycetaceae</taxon>
        <taxon>Arcanobacterium</taxon>
    </lineage>
</organism>
<keyword evidence="3" id="KW-1185">Reference proteome</keyword>
<name>A0ABY8FZJ6_9ACTO</name>
<protein>
    <submittedName>
        <fullName evidence="2">Uncharacterized protein</fullName>
    </submittedName>
</protein>
<feature type="region of interest" description="Disordered" evidence="1">
    <location>
        <begin position="1"/>
        <end position="21"/>
    </location>
</feature>
<dbReference type="Proteomes" id="UP001215216">
    <property type="component" value="Chromosome"/>
</dbReference>
<evidence type="ECO:0000256" key="1">
    <source>
        <dbReference type="SAM" id="MobiDB-lite"/>
    </source>
</evidence>
<proteinExistence type="predicted"/>